<evidence type="ECO:0000313" key="2">
    <source>
        <dbReference type="Proteomes" id="UP000188388"/>
    </source>
</evidence>
<reference evidence="2" key="1">
    <citation type="submission" date="2017-01" db="EMBL/GenBank/DDBJ databases">
        <authorList>
            <person name="Brunel B."/>
        </authorList>
    </citation>
    <scope>NUCLEOTIDE SEQUENCE [LARGE SCALE GENOMIC DNA]</scope>
</reference>
<dbReference type="AlphaFoldDB" id="A0A1R3VGC5"/>
<dbReference type="Proteomes" id="UP000188388">
    <property type="component" value="Unassembled WGS sequence"/>
</dbReference>
<accession>A0A1R3VGC5</accession>
<proteinExistence type="predicted"/>
<dbReference type="EMBL" id="FTPD01000056">
    <property type="protein sequence ID" value="SIT58911.1"/>
    <property type="molecule type" value="Genomic_DNA"/>
</dbReference>
<keyword evidence="2" id="KW-1185">Reference proteome</keyword>
<organism evidence="1 2">
    <name type="scientific">Mesorhizobium prunaredense</name>
    <dbReference type="NCBI Taxonomy" id="1631249"/>
    <lineage>
        <taxon>Bacteria</taxon>
        <taxon>Pseudomonadati</taxon>
        <taxon>Pseudomonadota</taxon>
        <taxon>Alphaproteobacteria</taxon>
        <taxon>Hyphomicrobiales</taxon>
        <taxon>Phyllobacteriaceae</taxon>
        <taxon>Mesorhizobium</taxon>
    </lineage>
</organism>
<protein>
    <submittedName>
        <fullName evidence="1">Uncharacterized protein</fullName>
    </submittedName>
</protein>
<name>A0A1R3VGC5_9HYPH</name>
<sequence length="56" mass="5838">MAGRSSQCLAMLGCVAGYLVVFGIYKTIGCDLLLEASLKSACGPAPIHQCGVIYFP</sequence>
<evidence type="ECO:0000313" key="1">
    <source>
        <dbReference type="EMBL" id="SIT58911.1"/>
    </source>
</evidence>
<gene>
    <name evidence="1" type="ORF">BQ8794_60220</name>
</gene>